<dbReference type="InterPro" id="IPR039370">
    <property type="entry name" value="BTF3"/>
</dbReference>
<comment type="similarity">
    <text evidence="3 11">Belongs to the NAC-beta family.</text>
</comment>
<evidence type="ECO:0000313" key="14">
    <source>
        <dbReference type="EMBL" id="ORZ27695.1"/>
    </source>
</evidence>
<dbReference type="SMART" id="SM01407">
    <property type="entry name" value="NAC"/>
    <property type="match status" value="1"/>
</dbReference>
<reference evidence="14 15" key="1">
    <citation type="submission" date="2016-07" db="EMBL/GenBank/DDBJ databases">
        <title>Pervasive Adenine N6-methylation of Active Genes in Fungi.</title>
        <authorList>
            <consortium name="DOE Joint Genome Institute"/>
            <person name="Mondo S.J."/>
            <person name="Dannebaum R.O."/>
            <person name="Kuo R.C."/>
            <person name="Labutti K."/>
            <person name="Haridas S."/>
            <person name="Kuo A."/>
            <person name="Salamov A."/>
            <person name="Ahrendt S.R."/>
            <person name="Lipzen A."/>
            <person name="Sullivan W."/>
            <person name="Andreopoulos W.B."/>
            <person name="Clum A."/>
            <person name="Lindquist E."/>
            <person name="Daum C."/>
            <person name="Ramamoorthy G.K."/>
            <person name="Gryganskyi A."/>
            <person name="Culley D."/>
            <person name="Magnuson J.K."/>
            <person name="James T.Y."/>
            <person name="O'Malley M.A."/>
            <person name="Stajich J.E."/>
            <person name="Spatafora J.W."/>
            <person name="Visel A."/>
            <person name="Grigoriev I.V."/>
        </authorList>
    </citation>
    <scope>NUCLEOTIDE SEQUENCE [LARGE SCALE GENOMIC DNA]</scope>
    <source>
        <strain evidence="14 15">NRRL 3116</strain>
    </source>
</reference>
<dbReference type="FunFam" id="2.20.70.30:FF:000003">
    <property type="entry name" value="Nascent polypeptide-associated complex subunit beta"/>
    <property type="match status" value="1"/>
</dbReference>
<feature type="region of interest" description="Disordered" evidence="12">
    <location>
        <begin position="1"/>
        <end position="32"/>
    </location>
</feature>
<keyword evidence="10" id="KW-0539">Nucleus</keyword>
<evidence type="ECO:0000256" key="1">
    <source>
        <dbReference type="ARBA" id="ARBA00004123"/>
    </source>
</evidence>
<evidence type="ECO:0000256" key="9">
    <source>
        <dbReference type="ARBA" id="ARBA00023163"/>
    </source>
</evidence>
<comment type="subcellular location">
    <subcellularLocation>
        <location evidence="2">Cytoplasm</location>
    </subcellularLocation>
    <subcellularLocation>
        <location evidence="1">Nucleus</location>
    </subcellularLocation>
</comment>
<protein>
    <recommendedName>
        <fullName evidence="4 11">Nascent polypeptide-associated complex subunit beta</fullName>
    </recommendedName>
</protein>
<evidence type="ECO:0000256" key="3">
    <source>
        <dbReference type="ARBA" id="ARBA00005296"/>
    </source>
</evidence>
<dbReference type="AlphaFoldDB" id="A0A1Y2GZI8"/>
<dbReference type="InterPro" id="IPR002715">
    <property type="entry name" value="Nas_poly-pep-assoc_cplx_dom"/>
</dbReference>
<feature type="domain" description="NAC-A/B" evidence="13">
    <location>
        <begin position="32"/>
        <end position="97"/>
    </location>
</feature>
<feature type="compositionally biased region" description="Basic and acidic residues" evidence="12">
    <location>
        <begin position="151"/>
        <end position="176"/>
    </location>
</feature>
<dbReference type="STRING" id="64571.A0A1Y2GZI8"/>
<keyword evidence="8 11" id="KW-0805">Transcription regulation</keyword>
<keyword evidence="5" id="KW-0813">Transport</keyword>
<keyword evidence="9 11" id="KW-0804">Transcription</keyword>
<dbReference type="EMBL" id="MCFF01000003">
    <property type="protein sequence ID" value="ORZ27695.1"/>
    <property type="molecule type" value="Genomic_DNA"/>
</dbReference>
<comment type="subunit">
    <text evidence="11">Part of the nascent polypeptide-associated complex (NAC).</text>
</comment>
<evidence type="ECO:0000256" key="5">
    <source>
        <dbReference type="ARBA" id="ARBA00022448"/>
    </source>
</evidence>
<evidence type="ECO:0000256" key="8">
    <source>
        <dbReference type="ARBA" id="ARBA00023015"/>
    </source>
</evidence>
<evidence type="ECO:0000256" key="4">
    <source>
        <dbReference type="ARBA" id="ARBA00022192"/>
    </source>
</evidence>
<evidence type="ECO:0000256" key="12">
    <source>
        <dbReference type="SAM" id="MobiDB-lite"/>
    </source>
</evidence>
<dbReference type="GO" id="GO:0005634">
    <property type="term" value="C:nucleus"/>
    <property type="evidence" value="ECO:0007669"/>
    <property type="project" value="UniProtKB-SubCell"/>
</dbReference>
<dbReference type="RefSeq" id="XP_021885398.1">
    <property type="nucleotide sequence ID" value="XM_022026289.1"/>
</dbReference>
<dbReference type="Gene3D" id="2.20.70.30">
    <property type="entry name" value="Nascent polypeptide-associated complex domain"/>
    <property type="match status" value="1"/>
</dbReference>
<dbReference type="Proteomes" id="UP000193648">
    <property type="component" value="Unassembled WGS sequence"/>
</dbReference>
<dbReference type="Pfam" id="PF01849">
    <property type="entry name" value="NAC"/>
    <property type="match status" value="1"/>
</dbReference>
<sequence>MNPEKLAKLQANQNRSKGAPRRVIKKVHRPVAQDDRKLQGALEKLSLVPQPYVEEVNMFMDEGTVIHFRQPKVHASSASNTYAIYGRGEEKELTELVPGILNQLGPDSLNSLRKLAESYQKSAAGQAALNAEDDDDEVPALVDSFEDASIEEAKKEEAKEESKEESKEEPKEEATA</sequence>
<name>A0A1Y2GZI8_9FUNG</name>
<evidence type="ECO:0000256" key="7">
    <source>
        <dbReference type="ARBA" id="ARBA00022927"/>
    </source>
</evidence>
<dbReference type="GeneID" id="33568132"/>
<feature type="compositionally biased region" description="Acidic residues" evidence="12">
    <location>
        <begin position="131"/>
        <end position="150"/>
    </location>
</feature>
<evidence type="ECO:0000313" key="15">
    <source>
        <dbReference type="Proteomes" id="UP000193648"/>
    </source>
</evidence>
<dbReference type="PROSITE" id="PS51151">
    <property type="entry name" value="NAC_AB"/>
    <property type="match status" value="1"/>
</dbReference>
<comment type="caution">
    <text evidence="14">The sequence shown here is derived from an EMBL/GenBank/DDBJ whole genome shotgun (WGS) entry which is preliminary data.</text>
</comment>
<feature type="region of interest" description="Disordered" evidence="12">
    <location>
        <begin position="122"/>
        <end position="176"/>
    </location>
</feature>
<evidence type="ECO:0000256" key="2">
    <source>
        <dbReference type="ARBA" id="ARBA00004496"/>
    </source>
</evidence>
<organism evidence="14 15">
    <name type="scientific">Lobosporangium transversale</name>
    <dbReference type="NCBI Taxonomy" id="64571"/>
    <lineage>
        <taxon>Eukaryota</taxon>
        <taxon>Fungi</taxon>
        <taxon>Fungi incertae sedis</taxon>
        <taxon>Mucoromycota</taxon>
        <taxon>Mortierellomycotina</taxon>
        <taxon>Mortierellomycetes</taxon>
        <taxon>Mortierellales</taxon>
        <taxon>Mortierellaceae</taxon>
        <taxon>Lobosporangium</taxon>
    </lineage>
</organism>
<dbReference type="GO" id="GO:0015031">
    <property type="term" value="P:protein transport"/>
    <property type="evidence" value="ECO:0007669"/>
    <property type="project" value="UniProtKB-KW"/>
</dbReference>
<dbReference type="InterPro" id="IPR038187">
    <property type="entry name" value="NAC_A/B_dom_sf"/>
</dbReference>
<evidence type="ECO:0000256" key="10">
    <source>
        <dbReference type="ARBA" id="ARBA00023242"/>
    </source>
</evidence>
<dbReference type="CDD" id="cd22055">
    <property type="entry name" value="NAC_BTF3"/>
    <property type="match status" value="1"/>
</dbReference>
<keyword evidence="6" id="KW-0963">Cytoplasm</keyword>
<dbReference type="PANTHER" id="PTHR10351">
    <property type="entry name" value="TRANSCRIPTION FACTOR BTF3 FAMILY MEMBER"/>
    <property type="match status" value="1"/>
</dbReference>
<evidence type="ECO:0000259" key="13">
    <source>
        <dbReference type="PROSITE" id="PS51151"/>
    </source>
</evidence>
<feature type="compositionally biased region" description="Basic residues" evidence="12">
    <location>
        <begin position="18"/>
        <end position="29"/>
    </location>
</feature>
<dbReference type="FunCoup" id="A0A1Y2GZI8">
    <property type="interactions" value="784"/>
</dbReference>
<dbReference type="InParanoid" id="A0A1Y2GZI8"/>
<evidence type="ECO:0000256" key="6">
    <source>
        <dbReference type="ARBA" id="ARBA00022490"/>
    </source>
</evidence>
<gene>
    <name evidence="14" type="ORF">BCR41DRAFT_367289</name>
</gene>
<keyword evidence="7" id="KW-0653">Protein transport</keyword>
<evidence type="ECO:0000256" key="11">
    <source>
        <dbReference type="RuleBase" id="RU361272"/>
    </source>
</evidence>
<accession>A0A1Y2GZI8</accession>
<proteinExistence type="inferred from homology"/>
<dbReference type="GO" id="GO:0005854">
    <property type="term" value="C:nascent polypeptide-associated complex"/>
    <property type="evidence" value="ECO:0007669"/>
    <property type="project" value="EnsemblFungi"/>
</dbReference>
<dbReference type="OrthoDB" id="8033832at2759"/>
<keyword evidence="15" id="KW-1185">Reference proteome</keyword>